<reference evidence="4" key="1">
    <citation type="submission" date="2023-08" db="EMBL/GenBank/DDBJ databases">
        <title>Isolation and Characterization of Rhodococcus erythropolis MGMM8.</title>
        <authorList>
            <person name="Diabankana R.G.C."/>
            <person name="Afordoanyi D.M."/>
            <person name="Validov S.Z."/>
        </authorList>
    </citation>
    <scope>NUCLEOTIDE SEQUENCE</scope>
    <source>
        <strain evidence="4">MGMM8</strain>
        <plasmid evidence="4">pMGMM8_4</plasmid>
    </source>
</reference>
<dbReference type="InterPro" id="IPR058488">
    <property type="entry name" value="DUF8175"/>
</dbReference>
<evidence type="ECO:0000256" key="2">
    <source>
        <dbReference type="SAM" id="SignalP"/>
    </source>
</evidence>
<evidence type="ECO:0000259" key="3">
    <source>
        <dbReference type="Pfam" id="PF26526"/>
    </source>
</evidence>
<accession>A0AAX3ZYZ8</accession>
<proteinExistence type="predicted"/>
<dbReference type="EMBL" id="CP133194">
    <property type="protein sequence ID" value="WMN02220.1"/>
    <property type="molecule type" value="Genomic_DNA"/>
</dbReference>
<organism evidence="4 5">
    <name type="scientific">Rhodococcus erythropolis</name>
    <name type="common">Arthrobacter picolinophilus</name>
    <dbReference type="NCBI Taxonomy" id="1833"/>
    <lineage>
        <taxon>Bacteria</taxon>
        <taxon>Bacillati</taxon>
        <taxon>Actinomycetota</taxon>
        <taxon>Actinomycetes</taxon>
        <taxon>Mycobacteriales</taxon>
        <taxon>Nocardiaceae</taxon>
        <taxon>Rhodococcus</taxon>
        <taxon>Rhodococcus erythropolis group</taxon>
    </lineage>
</organism>
<keyword evidence="2" id="KW-0732">Signal</keyword>
<feature type="signal peptide" evidence="2">
    <location>
        <begin position="1"/>
        <end position="24"/>
    </location>
</feature>
<feature type="chain" id="PRO_5043399506" description="DUF8175 domain-containing protein" evidence="2">
    <location>
        <begin position="25"/>
        <end position="213"/>
    </location>
</feature>
<geneLocation type="plasmid" evidence="4 5">
    <name>pMGMM8_4</name>
</geneLocation>
<sequence length="213" mass="21460">MTSTLRHRLLTAAILSATVLGVGACSSDPADDTGAGTTSTSVDPSAAPADISWNSWQGVNLPTSAVDGPTTVDGDVAAGYAHSPQGAALAAIQGTLRLAMAPDTSWPAVANSVAAPGEGRDSYAVNRALVTVTGPAPAGSAPQVKGFRVQDYTPTRTVVNIAAAQPDTTLVAATQTMVWSGEDWKILLPAPGSETAPQTLSDLSGYTVLEATS</sequence>
<evidence type="ECO:0000313" key="5">
    <source>
        <dbReference type="Proteomes" id="UP001230933"/>
    </source>
</evidence>
<evidence type="ECO:0000256" key="1">
    <source>
        <dbReference type="SAM" id="MobiDB-lite"/>
    </source>
</evidence>
<feature type="region of interest" description="Disordered" evidence="1">
    <location>
        <begin position="26"/>
        <end position="51"/>
    </location>
</feature>
<dbReference type="Proteomes" id="UP001230933">
    <property type="component" value="Plasmid pMGMM8_4"/>
</dbReference>
<protein>
    <recommendedName>
        <fullName evidence="3">DUF8175 domain-containing protein</fullName>
    </recommendedName>
</protein>
<evidence type="ECO:0000313" key="4">
    <source>
        <dbReference type="EMBL" id="WMN02220.1"/>
    </source>
</evidence>
<dbReference type="PROSITE" id="PS51257">
    <property type="entry name" value="PROKAR_LIPOPROTEIN"/>
    <property type="match status" value="1"/>
</dbReference>
<keyword evidence="4" id="KW-0614">Plasmid</keyword>
<dbReference type="AlphaFoldDB" id="A0AAX3ZYZ8"/>
<feature type="domain" description="DUF8175" evidence="3">
    <location>
        <begin position="26"/>
        <end position="207"/>
    </location>
</feature>
<dbReference type="Pfam" id="PF26526">
    <property type="entry name" value="DUF8175"/>
    <property type="match status" value="1"/>
</dbReference>
<name>A0AAX3ZYZ8_RHOER</name>
<dbReference type="RefSeq" id="WP_116057547.1">
    <property type="nucleotide sequence ID" value="NZ_CP133194.1"/>
</dbReference>
<gene>
    <name evidence="4" type="ORF">QIE55_33375</name>
</gene>